<keyword evidence="2" id="KW-1185">Reference proteome</keyword>
<dbReference type="EMBL" id="BAABME010000715">
    <property type="protein sequence ID" value="GAA0144921.1"/>
    <property type="molecule type" value="Genomic_DNA"/>
</dbReference>
<name>A0AAV3P2L0_LITER</name>
<dbReference type="PANTHER" id="PTHR11439:SF470">
    <property type="entry name" value="CYSTEINE-RICH RLK (RECEPTOR-LIKE PROTEIN KINASE) 8"/>
    <property type="match status" value="1"/>
</dbReference>
<dbReference type="AlphaFoldDB" id="A0AAV3P2L0"/>
<accession>A0AAV3P2L0</accession>
<dbReference type="PANTHER" id="PTHR11439">
    <property type="entry name" value="GAG-POL-RELATED RETROTRANSPOSON"/>
    <property type="match status" value="1"/>
</dbReference>
<comment type="caution">
    <text evidence="1">The sequence shown here is derived from an EMBL/GenBank/DDBJ whole genome shotgun (WGS) entry which is preliminary data.</text>
</comment>
<evidence type="ECO:0000313" key="2">
    <source>
        <dbReference type="Proteomes" id="UP001454036"/>
    </source>
</evidence>
<sequence length="134" mass="15555">MTDAKPVAIPLPSDWSSLDTTSQQQEDPSIYRRLIGRLLYLNFTRLDVTFAVNHMSQFMQCPTEDHMKPAMHIVRYLRGTISNGLFYEADSTMDIQGYCDVDWAHISGYAHDWIFPGFMKIQETNNRIQIFSRS</sequence>
<proteinExistence type="predicted"/>
<evidence type="ECO:0008006" key="3">
    <source>
        <dbReference type="Google" id="ProtNLM"/>
    </source>
</evidence>
<protein>
    <recommendedName>
        <fullName evidence="3">Retrovirus-related Pol polyprotein from transposon RE1</fullName>
    </recommendedName>
</protein>
<dbReference type="Proteomes" id="UP001454036">
    <property type="component" value="Unassembled WGS sequence"/>
</dbReference>
<evidence type="ECO:0000313" key="1">
    <source>
        <dbReference type="EMBL" id="GAA0144921.1"/>
    </source>
</evidence>
<organism evidence="1 2">
    <name type="scientific">Lithospermum erythrorhizon</name>
    <name type="common">Purple gromwell</name>
    <name type="synonym">Lithospermum officinale var. erythrorhizon</name>
    <dbReference type="NCBI Taxonomy" id="34254"/>
    <lineage>
        <taxon>Eukaryota</taxon>
        <taxon>Viridiplantae</taxon>
        <taxon>Streptophyta</taxon>
        <taxon>Embryophyta</taxon>
        <taxon>Tracheophyta</taxon>
        <taxon>Spermatophyta</taxon>
        <taxon>Magnoliopsida</taxon>
        <taxon>eudicotyledons</taxon>
        <taxon>Gunneridae</taxon>
        <taxon>Pentapetalae</taxon>
        <taxon>asterids</taxon>
        <taxon>lamiids</taxon>
        <taxon>Boraginales</taxon>
        <taxon>Boraginaceae</taxon>
        <taxon>Boraginoideae</taxon>
        <taxon>Lithospermeae</taxon>
        <taxon>Lithospermum</taxon>
    </lineage>
</organism>
<gene>
    <name evidence="1" type="ORF">LIER_05239</name>
</gene>
<reference evidence="1 2" key="1">
    <citation type="submission" date="2024-01" db="EMBL/GenBank/DDBJ databases">
        <title>The complete chloroplast genome sequence of Lithospermum erythrorhizon: insights into the phylogenetic relationship among Boraginaceae species and the maternal lineages of purple gromwells.</title>
        <authorList>
            <person name="Okada T."/>
            <person name="Watanabe K."/>
        </authorList>
    </citation>
    <scope>NUCLEOTIDE SEQUENCE [LARGE SCALE GENOMIC DNA]</scope>
</reference>